<dbReference type="EMBL" id="KP714103">
    <property type="protein sequence ID" value="AKH40359.1"/>
    <property type="molecule type" value="Genomic_DNA"/>
</dbReference>
<proteinExistence type="predicted"/>
<reference evidence="1" key="1">
    <citation type="journal article" date="2015" name="PLoS Biol.">
        <title>The Discovery, Distribution, and Evolution of Viruses Associated with Drosophila melanogaster.</title>
        <authorList>
            <person name="Webster C.L."/>
            <person name="Waldron F.M."/>
            <person name="Robertson S."/>
            <person name="Crowson D."/>
            <person name="Ferrari G."/>
            <person name="Quintana J.F."/>
            <person name="Brouqui J.M."/>
            <person name="Bayne E.H."/>
            <person name="Longdon B."/>
            <person name="Buck A.H."/>
            <person name="Lazzaro B.P."/>
            <person name="Akorli J."/>
            <person name="Haddrill P.R."/>
            <person name="Obbard D.J."/>
        </authorList>
    </citation>
    <scope>NUCLEOTIDE SEQUENCE</scope>
</reference>
<evidence type="ECO:0000313" key="3">
    <source>
        <dbReference type="Proteomes" id="UP000204438"/>
    </source>
</evidence>
<dbReference type="GeneID" id="31079589"/>
<dbReference type="EMBL" id="KX130344">
    <property type="protein sequence ID" value="AQN78587.1"/>
    <property type="molecule type" value="Genomic_DNA"/>
</dbReference>
<dbReference type="Proteomes" id="UP000204438">
    <property type="component" value="Segment"/>
</dbReference>
<organism evidence="1">
    <name type="scientific">Kallithea virus</name>
    <dbReference type="NCBI Taxonomy" id="1654582"/>
    <lineage>
        <taxon>Viruses</taxon>
        <taxon>Viruses incertae sedis</taxon>
        <taxon>Naldaviricetes</taxon>
        <taxon>Lefavirales</taxon>
        <taxon>Nudiviridae</taxon>
        <taxon>Alphanudivirus</taxon>
        <taxon>Alphanudivirus dromelanogasteris</taxon>
    </lineage>
</organism>
<name>A0A0F7KMV9_9VIRU</name>
<sequence length="474" mass="55372">MEEDNDNIPSTSLKVLNLLNIQVDTQQQQTVISNVANEHVANEYVSSEHVAIANEHVDNVNQSTTNAEFVQKMPQTEVSMPTPTNPIYDEWESTIAIPITEEQYNIYKQKSHKSDVIFLFKNGTRLSCRTMQKKTTTYCRNLISFYRNHWYPIRRTTAVESIEQLPPLYACDKVIFRLVVYHQNNIRISYNMEECAQGVKYNVEYEIEYKRGISYREILIYERRLIRTVLQDNYEIKRQILSLVDLFSYVMTKVQMWHCFDPNKDYIWAYKWNGIKAKFLITDKLSDNGSNLTYIWPDANNITIEECHGNNISALVNFCFLVEIMDDCIVLIEAIGASIDQDIYTTEPATNSYVLKYLKDQNTSLKVGNKPVIIQEYYPPPLPNSYNREKFDGMIIVQDDMIIKWKIPTIDVKCIAPFKYKIADDVLDFDFEGIPGKIYEISYKNEILRQRNDRIVASSPQEYAIFLESAKHLQ</sequence>
<keyword evidence="3" id="KW-1185">Reference proteome</keyword>
<reference evidence="3" key="2">
    <citation type="submission" date="2016-04" db="EMBL/GenBank/DDBJ databases">
        <title>The complete genome of Kallithea virus.</title>
        <authorList>
            <consortium name="DrosEU Consortium"/>
            <person name="Obbard D.J."/>
            <person name="Serga S."/>
            <person name="Kozeretska I."/>
            <person name="Waldron F.M."/>
            <person name="Webster C.L."/>
            <person name="Staubach F."/>
        </authorList>
    </citation>
    <scope>NUCLEOTIDE SEQUENCE [LARGE SCALE GENOMIC DNA]</scope>
</reference>
<dbReference type="RefSeq" id="YP_009345982.1">
    <property type="nucleotide sequence ID" value="NC_033829.1"/>
</dbReference>
<accession>A0A0F7KMV9</accession>
<reference evidence="2" key="3">
    <citation type="journal article" date="2021" name="Virus">
        <title>The discovery, distribution and diversity of DNA viruses associated with Drosophila melanogaster in Europe.</title>
        <authorList>
            <person name="Wallace M.A."/>
            <person name="Coffman K.A."/>
            <person name="Gilbert C."/>
            <person name="Ravindran S."/>
            <person name="Albery G.F."/>
            <person name="Abbott J."/>
            <person name="Argyridou E."/>
            <person name="Bellosta P."/>
            <person name="Betancourt A.J."/>
            <person name="Colinet H."/>
            <person name="Eric K."/>
            <person name="Glaser-Schmitt A."/>
            <person name="Grath S."/>
            <person name="Jelic M."/>
            <person name="Kankare M."/>
            <person name="Kozeretska I."/>
            <person name="Loeschcke V."/>
            <person name="Montchamp-Moreau C."/>
            <person name="Ometto L."/>
            <person name="Onder B.S."/>
            <person name="Orengo D.J."/>
            <person name="Parsch J."/>
            <person name="Pascual M."/>
            <person name="Patenkovic A."/>
            <person name="Puerma E."/>
            <person name="Ritchie M.G."/>
            <person name="Rota-Stabelli O."/>
            <person name="Schou M.F."/>
            <person name="Serga S.V."/>
            <person name="Stamenkovic-Radak M."/>
            <person name="Tanaskovic M."/>
            <person name="Veselinovic M.S."/>
            <person name="Vieira J."/>
            <person name="Vieira C.P."/>
            <person name="Kapun M."/>
            <person name="Flatt T."/>
            <person name="Gonzalez J."/>
            <person name="Staubach F."/>
            <person name="Obbard D.J."/>
        </authorList>
    </citation>
    <scope>NUCLEOTIDE SEQUENCE</scope>
    <source>
        <strain evidence="2">DrosEU46_Kharkiv_2014</strain>
    </source>
</reference>
<protein>
    <submittedName>
        <fullName evidence="2">ACH96172.1 lef-4-like protein</fullName>
    </submittedName>
    <submittedName>
        <fullName evidence="1">Putative lef-4</fullName>
    </submittedName>
</protein>
<evidence type="ECO:0000313" key="1">
    <source>
        <dbReference type="EMBL" id="AKH40359.1"/>
    </source>
</evidence>
<dbReference type="KEGG" id="vg:31079589"/>
<evidence type="ECO:0000313" key="2">
    <source>
        <dbReference type="EMBL" id="AQN78587.1"/>
    </source>
</evidence>
<dbReference type="OrthoDB" id="5702at10239"/>